<accession>A0AAF0F521</accession>
<dbReference type="Proteomes" id="UP001217754">
    <property type="component" value="Chromosome 5"/>
</dbReference>
<reference evidence="1" key="1">
    <citation type="submission" date="2023-03" db="EMBL/GenBank/DDBJ databases">
        <title>Mating type loci evolution in Malassezia.</title>
        <authorList>
            <person name="Coelho M.A."/>
        </authorList>
    </citation>
    <scope>NUCLEOTIDE SEQUENCE</scope>
    <source>
        <strain evidence="1">CBS 9431</strain>
    </source>
</reference>
<name>A0AAF0F521_9BASI</name>
<organism evidence="1 2">
    <name type="scientific">Malassezia japonica</name>
    <dbReference type="NCBI Taxonomy" id="223818"/>
    <lineage>
        <taxon>Eukaryota</taxon>
        <taxon>Fungi</taxon>
        <taxon>Dikarya</taxon>
        <taxon>Basidiomycota</taxon>
        <taxon>Ustilaginomycotina</taxon>
        <taxon>Malasseziomycetes</taxon>
        <taxon>Malasseziales</taxon>
        <taxon>Malasseziaceae</taxon>
        <taxon>Malassezia</taxon>
    </lineage>
</organism>
<proteinExistence type="predicted"/>
<sequence length="209" mass="22349">MKASLGLRALAAPRASAPASEGCVLLRNLPRTCFPDDLRRLRPEGSGARVDFLRTASLDCTGEALVTLDACRDRQDYARGVAGASIGGQQIEAEPLSLADALKKMRSKYASFSAETQAALDIVAAEPFRCVILRNIPPLTTAAKLERKLRRSYDLFGEEGAMAALEVEDLRPIGNAPSGVRIPSALLARECTCVGAVHKLPLGYVARLT</sequence>
<dbReference type="AlphaFoldDB" id="A0AAF0F521"/>
<gene>
    <name evidence="1" type="ORF">MJAP1_002991</name>
</gene>
<evidence type="ECO:0000313" key="2">
    <source>
        <dbReference type="Proteomes" id="UP001217754"/>
    </source>
</evidence>
<evidence type="ECO:0000313" key="1">
    <source>
        <dbReference type="EMBL" id="WFD40009.1"/>
    </source>
</evidence>
<dbReference type="GeneID" id="85226642"/>
<dbReference type="RefSeq" id="XP_060122906.1">
    <property type="nucleotide sequence ID" value="XM_060266923.1"/>
</dbReference>
<keyword evidence="2" id="KW-1185">Reference proteome</keyword>
<protein>
    <submittedName>
        <fullName evidence="1">Uncharacterized protein</fullName>
    </submittedName>
</protein>
<dbReference type="EMBL" id="CP119962">
    <property type="protein sequence ID" value="WFD40009.1"/>
    <property type="molecule type" value="Genomic_DNA"/>
</dbReference>